<reference evidence="1 2" key="1">
    <citation type="journal article" date="2013" name="Curr. Biol.">
        <title>The Genome of the Foraminiferan Reticulomyxa filosa.</title>
        <authorList>
            <person name="Glockner G."/>
            <person name="Hulsmann N."/>
            <person name="Schleicher M."/>
            <person name="Noegel A.A."/>
            <person name="Eichinger L."/>
            <person name="Gallinger C."/>
            <person name="Pawlowski J."/>
            <person name="Sierra R."/>
            <person name="Euteneuer U."/>
            <person name="Pillet L."/>
            <person name="Moustafa A."/>
            <person name="Platzer M."/>
            <person name="Groth M."/>
            <person name="Szafranski K."/>
            <person name="Schliwa M."/>
        </authorList>
    </citation>
    <scope>NUCLEOTIDE SEQUENCE [LARGE SCALE GENOMIC DNA]</scope>
</reference>
<organism evidence="1 2">
    <name type="scientific">Reticulomyxa filosa</name>
    <dbReference type="NCBI Taxonomy" id="46433"/>
    <lineage>
        <taxon>Eukaryota</taxon>
        <taxon>Sar</taxon>
        <taxon>Rhizaria</taxon>
        <taxon>Retaria</taxon>
        <taxon>Foraminifera</taxon>
        <taxon>Monothalamids</taxon>
        <taxon>Reticulomyxidae</taxon>
        <taxon>Reticulomyxa</taxon>
    </lineage>
</organism>
<dbReference type="Proteomes" id="UP000023152">
    <property type="component" value="Unassembled WGS sequence"/>
</dbReference>
<evidence type="ECO:0000313" key="1">
    <source>
        <dbReference type="EMBL" id="ETN99299.1"/>
    </source>
</evidence>
<dbReference type="AlphaFoldDB" id="X6LEY9"/>
<sequence length="193" mass="22613">MLTLKFLSQRENKQLDISFSKGQLQLVAKNKQSPQICHLLEKTKCFLQDVDTLTSFMDKGQHHSITTKLMDFATRTWTVGELDQSDCTLFMHLFALFMGEHSSVSFQGTHHLRIPLYKVNQLDKYQSDFEYVAITCVDDFQVDHNEDVIAHSPNAKFPYYFVIFQQSLLQKKYSVWNNKENVCIEHKYKIVSF</sequence>
<proteinExistence type="predicted"/>
<keyword evidence="2" id="KW-1185">Reference proteome</keyword>
<gene>
    <name evidence="1" type="ORF">RFI_38182</name>
</gene>
<name>X6LEY9_RETFI</name>
<protein>
    <submittedName>
        <fullName evidence="1">Uncharacterized protein</fullName>
    </submittedName>
</protein>
<dbReference type="EMBL" id="ASPP01044362">
    <property type="protein sequence ID" value="ETN99299.1"/>
    <property type="molecule type" value="Genomic_DNA"/>
</dbReference>
<evidence type="ECO:0000313" key="2">
    <source>
        <dbReference type="Proteomes" id="UP000023152"/>
    </source>
</evidence>
<comment type="caution">
    <text evidence="1">The sequence shown here is derived from an EMBL/GenBank/DDBJ whole genome shotgun (WGS) entry which is preliminary data.</text>
</comment>
<accession>X6LEY9</accession>